<evidence type="ECO:0000256" key="1">
    <source>
        <dbReference type="PROSITE-ProRule" id="PRU00325"/>
    </source>
</evidence>
<dbReference type="GO" id="GO:0008270">
    <property type="term" value="F:zinc ion binding"/>
    <property type="evidence" value="ECO:0007669"/>
    <property type="project" value="UniProtKB-KW"/>
</dbReference>
<dbReference type="EMBL" id="GL883018">
    <property type="protein sequence ID" value="EGG18427.1"/>
    <property type="molecule type" value="Genomic_DNA"/>
</dbReference>
<keyword evidence="1" id="KW-0863">Zinc-finger</keyword>
<dbReference type="InterPro" id="IPR007527">
    <property type="entry name" value="Znf_SWIM"/>
</dbReference>
<dbReference type="Proteomes" id="UP000007797">
    <property type="component" value="Unassembled WGS sequence"/>
</dbReference>
<keyword evidence="1" id="KW-0479">Metal-binding</keyword>
<protein>
    <recommendedName>
        <fullName evidence="3">SWIM-type domain-containing protein</fullName>
    </recommendedName>
</protein>
<name>F4Q0S6_CACFS</name>
<dbReference type="OrthoDB" id="22739at2759"/>
<evidence type="ECO:0000313" key="4">
    <source>
        <dbReference type="EMBL" id="EGG18427.1"/>
    </source>
</evidence>
<dbReference type="OMA" id="WCKHIRE"/>
<accession>F4Q0S6</accession>
<evidence type="ECO:0000256" key="2">
    <source>
        <dbReference type="SAM" id="MobiDB-lite"/>
    </source>
</evidence>
<gene>
    <name evidence="4" type="ORF">DFA_03921</name>
</gene>
<proteinExistence type="predicted"/>
<keyword evidence="1" id="KW-0862">Zinc</keyword>
<dbReference type="PROSITE" id="PS50966">
    <property type="entry name" value="ZF_SWIM"/>
    <property type="match status" value="1"/>
</dbReference>
<evidence type="ECO:0000259" key="3">
    <source>
        <dbReference type="PROSITE" id="PS50966"/>
    </source>
</evidence>
<feature type="compositionally biased region" description="Acidic residues" evidence="2">
    <location>
        <begin position="73"/>
        <end position="125"/>
    </location>
</feature>
<dbReference type="GeneID" id="14870374"/>
<feature type="domain" description="SWIM-type" evidence="3">
    <location>
        <begin position="1"/>
        <end position="30"/>
    </location>
</feature>
<sequence>MDSNGRVTSYCTCPVGGWCKHIREVAMAMYHRLQSIPLSRLSPKQKYREQLQRLTKDQLIDRLVEKAFPINVDAEDDEEDDEEDEDEDDDEDDDYDDEQQSYDDNDDQEDSDEDDEDAFPEEEEDQEHRGYKRSRK</sequence>
<reference evidence="5" key="1">
    <citation type="journal article" date="2011" name="Genome Res.">
        <title>Phylogeny-wide analysis of social amoeba genomes highlights ancient origins for complex intercellular communication.</title>
        <authorList>
            <person name="Heidel A.J."/>
            <person name="Lawal H.M."/>
            <person name="Felder M."/>
            <person name="Schilde C."/>
            <person name="Helps N.R."/>
            <person name="Tunggal B."/>
            <person name="Rivero F."/>
            <person name="John U."/>
            <person name="Schleicher M."/>
            <person name="Eichinger L."/>
            <person name="Platzer M."/>
            <person name="Noegel A.A."/>
            <person name="Schaap P."/>
            <person name="Gloeckner G."/>
        </authorList>
    </citation>
    <scope>NUCLEOTIDE SEQUENCE [LARGE SCALE GENOMIC DNA]</scope>
    <source>
        <strain evidence="5">SH3</strain>
    </source>
</reference>
<dbReference type="KEGG" id="dfa:DFA_03921"/>
<dbReference type="AlphaFoldDB" id="F4Q0S6"/>
<keyword evidence="5" id="KW-1185">Reference proteome</keyword>
<evidence type="ECO:0000313" key="5">
    <source>
        <dbReference type="Proteomes" id="UP000007797"/>
    </source>
</evidence>
<dbReference type="RefSeq" id="XP_004366331.1">
    <property type="nucleotide sequence ID" value="XM_004366274.1"/>
</dbReference>
<feature type="region of interest" description="Disordered" evidence="2">
    <location>
        <begin position="66"/>
        <end position="136"/>
    </location>
</feature>
<organism evidence="4 5">
    <name type="scientific">Cavenderia fasciculata</name>
    <name type="common">Slime mold</name>
    <name type="synonym">Dictyostelium fasciculatum</name>
    <dbReference type="NCBI Taxonomy" id="261658"/>
    <lineage>
        <taxon>Eukaryota</taxon>
        <taxon>Amoebozoa</taxon>
        <taxon>Evosea</taxon>
        <taxon>Eumycetozoa</taxon>
        <taxon>Dictyostelia</taxon>
        <taxon>Acytosteliales</taxon>
        <taxon>Cavenderiaceae</taxon>
        <taxon>Cavenderia</taxon>
    </lineage>
</organism>